<proteinExistence type="predicted"/>
<evidence type="ECO:0008006" key="3">
    <source>
        <dbReference type="Google" id="ProtNLM"/>
    </source>
</evidence>
<protein>
    <recommendedName>
        <fullName evidence="3">DUF559 domain-containing protein</fullName>
    </recommendedName>
</protein>
<evidence type="ECO:0000313" key="1">
    <source>
        <dbReference type="EMBL" id="EWT06975.1"/>
    </source>
</evidence>
<accession>W9GLK3</accession>
<dbReference type="OrthoDB" id="5176673at2"/>
<reference evidence="2" key="1">
    <citation type="submission" date="2013-08" db="EMBL/GenBank/DDBJ databases">
        <title>Intrasporangium oryzae NRRL B-24470.</title>
        <authorList>
            <person name="Liu H."/>
            <person name="Wang G."/>
        </authorList>
    </citation>
    <scope>NUCLEOTIDE SEQUENCE [LARGE SCALE GENOMIC DNA]</scope>
    <source>
        <strain evidence="2">Q5-1</strain>
    </source>
</reference>
<gene>
    <name evidence="1" type="ORF">N864_07020</name>
</gene>
<dbReference type="AlphaFoldDB" id="W9GLK3"/>
<dbReference type="RefSeq" id="WP_051518223.1">
    <property type="nucleotide sequence ID" value="NZ_AWQS01000026.1"/>
</dbReference>
<name>W9GLK3_9MICO</name>
<keyword evidence="2" id="KW-1185">Reference proteome</keyword>
<dbReference type="EMBL" id="AWQS01000026">
    <property type="protein sequence ID" value="EWT06975.1"/>
    <property type="molecule type" value="Genomic_DNA"/>
</dbReference>
<evidence type="ECO:0000313" key="2">
    <source>
        <dbReference type="Proteomes" id="UP000019494"/>
    </source>
</evidence>
<comment type="caution">
    <text evidence="1">The sequence shown here is derived from an EMBL/GenBank/DDBJ whole genome shotgun (WGS) entry which is preliminary data.</text>
</comment>
<dbReference type="Proteomes" id="UP000019494">
    <property type="component" value="Unassembled WGS sequence"/>
</dbReference>
<organism evidence="1 2">
    <name type="scientific">Intrasporangium chromatireducens Q5-1</name>
    <dbReference type="NCBI Taxonomy" id="584657"/>
    <lineage>
        <taxon>Bacteria</taxon>
        <taxon>Bacillati</taxon>
        <taxon>Actinomycetota</taxon>
        <taxon>Actinomycetes</taxon>
        <taxon>Micrococcales</taxon>
        <taxon>Intrasporangiaceae</taxon>
        <taxon>Intrasporangium</taxon>
    </lineage>
</organism>
<sequence length="308" mass="33882">MDIDLKSIAVRGVFSASRAARAGIDGTTLRQLVKAGECHPLHRGWYTPYRPKNARQHLRLRTIALLFEYGDVAVASHGSAIALLGLPTEGIDLGTAHLMWSRPSTRFEAFSRVRIHETVASERLPLQLETVHPAVACLQVGLADARALIVAADAAMRADMVTPEQLQEAAGLLRGQRGVTRARAVIEWCDARHETPGESVTALVLRMLGYDLDPQFAPGLTGPRGGLLHADFRILGTQVLVEFDGKIKYEARSEAESREILFAEKRREDALREAGFEVVRLTWADLEDPALVRRKIEAAIARSLTRAS</sequence>